<protein>
    <submittedName>
        <fullName evidence="2">Uncharacterized protein</fullName>
    </submittedName>
</protein>
<evidence type="ECO:0000313" key="2">
    <source>
        <dbReference type="EMBL" id="KEK24850.1"/>
    </source>
</evidence>
<comment type="caution">
    <text evidence="2">The sequence shown here is derived from an EMBL/GenBank/DDBJ whole genome shotgun (WGS) entry which is preliminary data.</text>
</comment>
<dbReference type="STRING" id="574375.AZF08_12475"/>
<feature type="signal peptide" evidence="1">
    <location>
        <begin position="1"/>
        <end position="31"/>
    </location>
</feature>
<proteinExistence type="predicted"/>
<sequence>MKQPFMKKAVLISTLTMSTILSTTIPFNVLAESPTPAIQTQQENLSSEEIMKLSFEENLNDTIHAKALKSGRVVLTASTEDGKYNQYVYIQVK</sequence>
<accession>A0A073KE51</accession>
<reference evidence="2 3" key="1">
    <citation type="submission" date="2014-06" db="EMBL/GenBank/DDBJ databases">
        <title>Draft genome sequence of Bacillus gaemokensis JCM 15801 (MCCC 1A00707).</title>
        <authorList>
            <person name="Lai Q."/>
            <person name="Liu Y."/>
            <person name="Shao Z."/>
        </authorList>
    </citation>
    <scope>NUCLEOTIDE SEQUENCE [LARGE SCALE GENOMIC DNA]</scope>
    <source>
        <strain evidence="2 3">JCM 15801</strain>
    </source>
</reference>
<evidence type="ECO:0000313" key="3">
    <source>
        <dbReference type="Proteomes" id="UP000027778"/>
    </source>
</evidence>
<gene>
    <name evidence="2" type="ORF">BAGA_21465</name>
</gene>
<keyword evidence="3" id="KW-1185">Reference proteome</keyword>
<organism evidence="2 3">
    <name type="scientific">Bacillus gaemokensis</name>
    <dbReference type="NCBI Taxonomy" id="574375"/>
    <lineage>
        <taxon>Bacteria</taxon>
        <taxon>Bacillati</taxon>
        <taxon>Bacillota</taxon>
        <taxon>Bacilli</taxon>
        <taxon>Bacillales</taxon>
        <taxon>Bacillaceae</taxon>
        <taxon>Bacillus</taxon>
        <taxon>Bacillus cereus group</taxon>
    </lineage>
</organism>
<feature type="chain" id="PRO_5001692911" evidence="1">
    <location>
        <begin position="32"/>
        <end position="93"/>
    </location>
</feature>
<dbReference type="RefSeq" id="WP_033673858.1">
    <property type="nucleotide sequence ID" value="NZ_JOTM01000004.1"/>
</dbReference>
<evidence type="ECO:0000256" key="1">
    <source>
        <dbReference type="SAM" id="SignalP"/>
    </source>
</evidence>
<dbReference type="AlphaFoldDB" id="A0A073KE51"/>
<dbReference type="OrthoDB" id="1956004at2"/>
<dbReference type="EMBL" id="JOTM01000004">
    <property type="protein sequence ID" value="KEK24850.1"/>
    <property type="molecule type" value="Genomic_DNA"/>
</dbReference>
<keyword evidence="1" id="KW-0732">Signal</keyword>
<name>A0A073KE51_9BACI</name>
<dbReference type="Proteomes" id="UP000027778">
    <property type="component" value="Unassembled WGS sequence"/>
</dbReference>